<name>A0A1F8DW82_9BACT</name>
<evidence type="ECO:0000313" key="3">
    <source>
        <dbReference type="Proteomes" id="UP000176422"/>
    </source>
</evidence>
<dbReference type="PANTHER" id="PTHR43685:SF2">
    <property type="entry name" value="GLYCOSYLTRANSFERASE 2-LIKE DOMAIN-CONTAINING PROTEIN"/>
    <property type="match status" value="1"/>
</dbReference>
<feature type="domain" description="Glycosyltransferase 2-like" evidence="1">
    <location>
        <begin position="7"/>
        <end position="147"/>
    </location>
</feature>
<dbReference type="STRING" id="1802559.A2372_01065"/>
<dbReference type="InterPro" id="IPR029044">
    <property type="entry name" value="Nucleotide-diphossugar_trans"/>
</dbReference>
<dbReference type="Gene3D" id="3.90.550.10">
    <property type="entry name" value="Spore Coat Polysaccharide Biosynthesis Protein SpsA, Chain A"/>
    <property type="match status" value="1"/>
</dbReference>
<proteinExistence type="predicted"/>
<dbReference type="AlphaFoldDB" id="A0A1F8DW82"/>
<dbReference type="Pfam" id="PF00535">
    <property type="entry name" value="Glycos_transf_2"/>
    <property type="match status" value="1"/>
</dbReference>
<organism evidence="2 3">
    <name type="scientific">Candidatus Wolfebacteria bacterium RIFOXYB1_FULL_54_12</name>
    <dbReference type="NCBI Taxonomy" id="1802559"/>
    <lineage>
        <taxon>Bacteria</taxon>
        <taxon>Candidatus Wolfeibacteriota</taxon>
    </lineage>
</organism>
<dbReference type="PANTHER" id="PTHR43685">
    <property type="entry name" value="GLYCOSYLTRANSFERASE"/>
    <property type="match status" value="1"/>
</dbReference>
<dbReference type="SUPFAM" id="SSF53448">
    <property type="entry name" value="Nucleotide-diphospho-sugar transferases"/>
    <property type="match status" value="1"/>
</dbReference>
<dbReference type="Proteomes" id="UP000176422">
    <property type="component" value="Unassembled WGS sequence"/>
</dbReference>
<comment type="caution">
    <text evidence="2">The sequence shown here is derived from an EMBL/GenBank/DDBJ whole genome shotgun (WGS) entry which is preliminary data.</text>
</comment>
<evidence type="ECO:0000313" key="2">
    <source>
        <dbReference type="EMBL" id="OGM92762.1"/>
    </source>
</evidence>
<sequence>MTFETAIIIRTRNEEKWIGAVLEKLLRQTYRDFEIVIVDSGSIDKTLEIARKYPVKVVQIKPEEFTYPYALNVGIRNTGATRYLVMLSAHSLPISDTWLADGLENFKKYDKLMGVYGFVRALPGTGFWDWFFLEARGGMRRLISGKKFVTEVVERSGMGIMGFTNAVIPKELWEQYPFNEKFAAGGEDGDWVNHWLKKGYRAVKDEQFTVRHSHELGLLGWYKQFKYWELIAKPLPFEKKKLKFRKTEWVK</sequence>
<reference evidence="2 3" key="1">
    <citation type="journal article" date="2016" name="Nat. Commun.">
        <title>Thousands of microbial genomes shed light on interconnected biogeochemical processes in an aquifer system.</title>
        <authorList>
            <person name="Anantharaman K."/>
            <person name="Brown C.T."/>
            <person name="Hug L.A."/>
            <person name="Sharon I."/>
            <person name="Castelle C.J."/>
            <person name="Probst A.J."/>
            <person name="Thomas B.C."/>
            <person name="Singh A."/>
            <person name="Wilkins M.J."/>
            <person name="Karaoz U."/>
            <person name="Brodie E.L."/>
            <person name="Williams K.H."/>
            <person name="Hubbard S.S."/>
            <person name="Banfield J.F."/>
        </authorList>
    </citation>
    <scope>NUCLEOTIDE SEQUENCE [LARGE SCALE GENOMIC DNA]</scope>
</reference>
<accession>A0A1F8DW82</accession>
<gene>
    <name evidence="2" type="ORF">A2372_01065</name>
</gene>
<evidence type="ECO:0000259" key="1">
    <source>
        <dbReference type="Pfam" id="PF00535"/>
    </source>
</evidence>
<dbReference type="InterPro" id="IPR050834">
    <property type="entry name" value="Glycosyltransf_2"/>
</dbReference>
<dbReference type="InterPro" id="IPR001173">
    <property type="entry name" value="Glyco_trans_2-like"/>
</dbReference>
<dbReference type="CDD" id="cd00761">
    <property type="entry name" value="Glyco_tranf_GTA_type"/>
    <property type="match status" value="1"/>
</dbReference>
<protein>
    <recommendedName>
        <fullName evidence="1">Glycosyltransferase 2-like domain-containing protein</fullName>
    </recommendedName>
</protein>
<dbReference type="EMBL" id="MGIT01000003">
    <property type="protein sequence ID" value="OGM92762.1"/>
    <property type="molecule type" value="Genomic_DNA"/>
</dbReference>